<evidence type="ECO:0000256" key="13">
    <source>
        <dbReference type="ARBA" id="ARBA00023316"/>
    </source>
</evidence>
<sequence length="369" mass="38454">MKDKIRVAILYGGRSAEHDVSRLSAANVLKAIDRTRYEVVPIAISRDGRWLLQSSSEAGVGGAGAPVSGDGVEIALLPGGKGRLVAVPEAGVRPDLPPVDVVFPVLHGPFGEDGSVQGYAEVADVAYVGCGILASAAAMDKDVAKRLLREAGLAVARSVTVLGGDVGSFQEIAGALGLPFFAKPARQGSSFGVSKVKDRDGFEQAVETALRYDSKVLIEEFVEGREIECSALQRADGSLTVSLPGEIIPAGKHGFYTYEAKYFDADGAVVKVPADVPAGVAGKAKEMAAQAFRALGCEAMARVDFFLRADGSLLVNEVNTLPGFTDISMYAKALAAIGIGYSQVIDVLIEHALARHGGAVTPALSARSR</sequence>
<comment type="function">
    <text evidence="3 15">Cell wall formation.</text>
</comment>
<evidence type="ECO:0000256" key="1">
    <source>
        <dbReference type="ARBA" id="ARBA00001936"/>
    </source>
</evidence>
<evidence type="ECO:0000259" key="17">
    <source>
        <dbReference type="PROSITE" id="PS50975"/>
    </source>
</evidence>
<dbReference type="HAMAP" id="MF_00047">
    <property type="entry name" value="Dala_Dala_lig"/>
    <property type="match status" value="1"/>
</dbReference>
<keyword evidence="12" id="KW-0464">Manganese</keyword>
<comment type="similarity">
    <text evidence="4 15">Belongs to the D-alanine--D-alanine ligase family.</text>
</comment>
<evidence type="ECO:0000313" key="18">
    <source>
        <dbReference type="EMBL" id="MER8935837.1"/>
    </source>
</evidence>
<evidence type="ECO:0000256" key="15">
    <source>
        <dbReference type="HAMAP-Rule" id="MF_00047"/>
    </source>
</evidence>
<keyword evidence="5 15" id="KW-0436">Ligase</keyword>
<dbReference type="PROSITE" id="PS50975">
    <property type="entry name" value="ATP_GRASP"/>
    <property type="match status" value="1"/>
</dbReference>
<dbReference type="Pfam" id="PF01820">
    <property type="entry name" value="Dala_Dala_lig_N"/>
    <property type="match status" value="1"/>
</dbReference>
<dbReference type="InterPro" id="IPR011127">
    <property type="entry name" value="Dala_Dala_lig_N"/>
</dbReference>
<evidence type="ECO:0000256" key="7">
    <source>
        <dbReference type="ARBA" id="ARBA00022741"/>
    </source>
</evidence>
<dbReference type="InterPro" id="IPR000291">
    <property type="entry name" value="D-Ala_lig_Van_CS"/>
</dbReference>
<evidence type="ECO:0000256" key="9">
    <source>
        <dbReference type="ARBA" id="ARBA00022842"/>
    </source>
</evidence>
<dbReference type="InterPro" id="IPR011761">
    <property type="entry name" value="ATP-grasp"/>
</dbReference>
<dbReference type="InterPro" id="IPR013815">
    <property type="entry name" value="ATP_grasp_subdomain_1"/>
</dbReference>
<dbReference type="EC" id="6.3.2.4" evidence="15"/>
<keyword evidence="19" id="KW-1185">Reference proteome</keyword>
<dbReference type="NCBIfam" id="NF002528">
    <property type="entry name" value="PRK01966.1-4"/>
    <property type="match status" value="1"/>
</dbReference>
<evidence type="ECO:0000256" key="12">
    <source>
        <dbReference type="ARBA" id="ARBA00023211"/>
    </source>
</evidence>
<evidence type="ECO:0000256" key="16">
    <source>
        <dbReference type="PROSITE-ProRule" id="PRU00409"/>
    </source>
</evidence>
<dbReference type="InterPro" id="IPR016185">
    <property type="entry name" value="PreATP-grasp_dom_sf"/>
</dbReference>
<dbReference type="GO" id="GO:0016874">
    <property type="term" value="F:ligase activity"/>
    <property type="evidence" value="ECO:0007669"/>
    <property type="project" value="UniProtKB-KW"/>
</dbReference>
<accession>A0ABV1YLP1</accession>
<dbReference type="SUPFAM" id="SSF56059">
    <property type="entry name" value="Glutathione synthetase ATP-binding domain-like"/>
    <property type="match status" value="1"/>
</dbReference>
<comment type="cofactor">
    <cofactor evidence="1">
        <name>Mn(2+)</name>
        <dbReference type="ChEBI" id="CHEBI:29035"/>
    </cofactor>
</comment>
<reference evidence="18 19" key="1">
    <citation type="journal article" date="2024" name="Proc. Natl. Acad. Sci. U.S.A.">
        <title>The evolutionary genomics of adaptation to stress in wild rhizobium bacteria.</title>
        <authorList>
            <person name="Kehlet-Delgado H."/>
            <person name="Montoya A.P."/>
            <person name="Jensen K.T."/>
            <person name="Wendlandt C.E."/>
            <person name="Dexheimer C."/>
            <person name="Roberts M."/>
            <person name="Torres Martinez L."/>
            <person name="Friesen M.L."/>
            <person name="Griffitts J.S."/>
            <person name="Porter S.S."/>
        </authorList>
    </citation>
    <scope>NUCLEOTIDE SEQUENCE [LARGE SCALE GENOMIC DNA]</scope>
    <source>
        <strain evidence="18 19">M0729</strain>
    </source>
</reference>
<dbReference type="EMBL" id="JAMYPJ010000039">
    <property type="protein sequence ID" value="MER8935837.1"/>
    <property type="molecule type" value="Genomic_DNA"/>
</dbReference>
<dbReference type="Gene3D" id="3.40.50.20">
    <property type="match status" value="1"/>
</dbReference>
<dbReference type="Proteomes" id="UP001464387">
    <property type="component" value="Unassembled WGS sequence"/>
</dbReference>
<dbReference type="SUPFAM" id="SSF52440">
    <property type="entry name" value="PreATP-grasp domain"/>
    <property type="match status" value="1"/>
</dbReference>
<dbReference type="PIRSF" id="PIRSF039102">
    <property type="entry name" value="Ddl/VanB"/>
    <property type="match status" value="1"/>
</dbReference>
<comment type="catalytic activity">
    <reaction evidence="14 15">
        <text>2 D-alanine + ATP = D-alanyl-D-alanine + ADP + phosphate + H(+)</text>
        <dbReference type="Rhea" id="RHEA:11224"/>
        <dbReference type="ChEBI" id="CHEBI:15378"/>
        <dbReference type="ChEBI" id="CHEBI:30616"/>
        <dbReference type="ChEBI" id="CHEBI:43474"/>
        <dbReference type="ChEBI" id="CHEBI:57416"/>
        <dbReference type="ChEBI" id="CHEBI:57822"/>
        <dbReference type="ChEBI" id="CHEBI:456216"/>
        <dbReference type="EC" id="6.3.2.4"/>
    </reaction>
</comment>
<keyword evidence="8 16" id="KW-0067">ATP-binding</keyword>
<evidence type="ECO:0000256" key="10">
    <source>
        <dbReference type="ARBA" id="ARBA00022960"/>
    </source>
</evidence>
<evidence type="ECO:0000256" key="8">
    <source>
        <dbReference type="ARBA" id="ARBA00022840"/>
    </source>
</evidence>
<dbReference type="Pfam" id="PF07478">
    <property type="entry name" value="Dala_Dala_lig_C"/>
    <property type="match status" value="1"/>
</dbReference>
<keyword evidence="15" id="KW-0963">Cytoplasm</keyword>
<comment type="caution">
    <text evidence="18">The sequence shown here is derived from an EMBL/GenBank/DDBJ whole genome shotgun (WGS) entry which is preliminary data.</text>
</comment>
<keyword evidence="13 15" id="KW-0961">Cell wall biogenesis/degradation</keyword>
<protein>
    <recommendedName>
        <fullName evidence="15">D-alanine--D-alanine ligase</fullName>
        <ecNumber evidence="15">6.3.2.4</ecNumber>
    </recommendedName>
    <alternativeName>
        <fullName evidence="15">D-Ala-D-Ala ligase</fullName>
    </alternativeName>
    <alternativeName>
        <fullName evidence="15">D-alanylalanine synthetase</fullName>
    </alternativeName>
</protein>
<dbReference type="InterPro" id="IPR011095">
    <property type="entry name" value="Dala_Dala_lig_C"/>
</dbReference>
<keyword evidence="10 15" id="KW-0133">Cell shape</keyword>
<feature type="domain" description="ATP-grasp" evidence="17">
    <location>
        <begin position="145"/>
        <end position="350"/>
    </location>
</feature>
<organism evidence="18 19">
    <name type="scientific">Mesorhizobium opportunistum</name>
    <dbReference type="NCBI Taxonomy" id="593909"/>
    <lineage>
        <taxon>Bacteria</taxon>
        <taxon>Pseudomonadati</taxon>
        <taxon>Pseudomonadota</taxon>
        <taxon>Alphaproteobacteria</taxon>
        <taxon>Hyphomicrobiales</taxon>
        <taxon>Phyllobacteriaceae</taxon>
        <taxon>Mesorhizobium</taxon>
    </lineage>
</organism>
<dbReference type="Gene3D" id="3.30.1490.20">
    <property type="entry name" value="ATP-grasp fold, A domain"/>
    <property type="match status" value="1"/>
</dbReference>
<evidence type="ECO:0000256" key="5">
    <source>
        <dbReference type="ARBA" id="ARBA00022598"/>
    </source>
</evidence>
<evidence type="ECO:0000256" key="11">
    <source>
        <dbReference type="ARBA" id="ARBA00022984"/>
    </source>
</evidence>
<dbReference type="PROSITE" id="PS00844">
    <property type="entry name" value="DALA_DALA_LIGASE_2"/>
    <property type="match status" value="1"/>
</dbReference>
<evidence type="ECO:0000256" key="2">
    <source>
        <dbReference type="ARBA" id="ARBA00001946"/>
    </source>
</evidence>
<gene>
    <name evidence="15" type="primary">ddl</name>
    <name evidence="18" type="ORF">NKI33_23135</name>
</gene>
<keyword evidence="11 15" id="KW-0573">Peptidoglycan synthesis</keyword>
<dbReference type="PANTHER" id="PTHR23132">
    <property type="entry name" value="D-ALANINE--D-ALANINE LIGASE"/>
    <property type="match status" value="1"/>
</dbReference>
<dbReference type="Gene3D" id="3.30.470.20">
    <property type="entry name" value="ATP-grasp fold, B domain"/>
    <property type="match status" value="1"/>
</dbReference>
<keyword evidence="9" id="KW-0460">Magnesium</keyword>
<evidence type="ECO:0000256" key="4">
    <source>
        <dbReference type="ARBA" id="ARBA00010871"/>
    </source>
</evidence>
<evidence type="ECO:0000256" key="14">
    <source>
        <dbReference type="ARBA" id="ARBA00047614"/>
    </source>
</evidence>
<dbReference type="PROSITE" id="PS00843">
    <property type="entry name" value="DALA_DALA_LIGASE_1"/>
    <property type="match status" value="1"/>
</dbReference>
<comment type="cofactor">
    <cofactor evidence="2">
        <name>Mg(2+)</name>
        <dbReference type="ChEBI" id="CHEBI:18420"/>
    </cofactor>
</comment>
<comment type="pathway">
    <text evidence="15">Cell wall biogenesis; peptidoglycan biosynthesis.</text>
</comment>
<dbReference type="InterPro" id="IPR005905">
    <property type="entry name" value="D_ala_D_ala"/>
</dbReference>
<dbReference type="PANTHER" id="PTHR23132:SF25">
    <property type="entry name" value="D-ALANINE--D-ALANINE LIGASE A"/>
    <property type="match status" value="1"/>
</dbReference>
<name>A0ABV1YLP1_9HYPH</name>
<dbReference type="NCBIfam" id="TIGR01205">
    <property type="entry name" value="D_ala_D_alaTIGR"/>
    <property type="match status" value="1"/>
</dbReference>
<keyword evidence="7 16" id="KW-0547">Nucleotide-binding</keyword>
<evidence type="ECO:0000256" key="6">
    <source>
        <dbReference type="ARBA" id="ARBA00022723"/>
    </source>
</evidence>
<keyword evidence="6" id="KW-0479">Metal-binding</keyword>
<evidence type="ECO:0000256" key="3">
    <source>
        <dbReference type="ARBA" id="ARBA00003921"/>
    </source>
</evidence>
<proteinExistence type="inferred from homology"/>
<dbReference type="RefSeq" id="WP_287278123.1">
    <property type="nucleotide sequence ID" value="NZ_JAMYMY010000044.1"/>
</dbReference>
<evidence type="ECO:0000313" key="19">
    <source>
        <dbReference type="Proteomes" id="UP001464387"/>
    </source>
</evidence>
<comment type="subcellular location">
    <subcellularLocation>
        <location evidence="15">Cytoplasm</location>
    </subcellularLocation>
</comment>